<evidence type="ECO:0000256" key="6">
    <source>
        <dbReference type="ARBA" id="ARBA00023098"/>
    </source>
</evidence>
<evidence type="ECO:0000313" key="10">
    <source>
        <dbReference type="EMBL" id="SUZ50728.1"/>
    </source>
</evidence>
<proteinExistence type="inferred from homology"/>
<keyword evidence="6" id="KW-0443">Lipid metabolism</keyword>
<keyword evidence="8" id="KW-1208">Phospholipid metabolism</keyword>
<accession>A0A381NAG7</accession>
<dbReference type="GO" id="GO:0047294">
    <property type="term" value="F:phosphoglycerol geranylgeranyltransferase activity"/>
    <property type="evidence" value="ECO:0007669"/>
    <property type="project" value="UniProtKB-EC"/>
</dbReference>
<dbReference type="InterPro" id="IPR038597">
    <property type="entry name" value="GGGP/HepGP_synthase_sf"/>
</dbReference>
<comment type="catalytic activity">
    <reaction evidence="9">
        <text>sn-glycerol 1-phosphate + (2E,6E,10E)-geranylgeranyl diphosphate = sn-3-O-(geranylgeranyl)glycerol 1-phosphate + diphosphate</text>
        <dbReference type="Rhea" id="RHEA:23404"/>
        <dbReference type="ChEBI" id="CHEBI:33019"/>
        <dbReference type="ChEBI" id="CHEBI:57677"/>
        <dbReference type="ChEBI" id="CHEBI:57685"/>
        <dbReference type="ChEBI" id="CHEBI:58756"/>
        <dbReference type="EC" id="2.5.1.41"/>
    </reaction>
</comment>
<keyword evidence="3" id="KW-0808">Transferase</keyword>
<dbReference type="InterPro" id="IPR008205">
    <property type="entry name" value="GGGP_HepGP_synthase"/>
</dbReference>
<keyword evidence="2" id="KW-0444">Lipid biosynthesis</keyword>
<dbReference type="GO" id="GO:0008654">
    <property type="term" value="P:phospholipid biosynthetic process"/>
    <property type="evidence" value="ECO:0007669"/>
    <property type="project" value="UniProtKB-KW"/>
</dbReference>
<dbReference type="GO" id="GO:0000107">
    <property type="term" value="F:imidazoleglycerol-phosphate synthase activity"/>
    <property type="evidence" value="ECO:0007669"/>
    <property type="project" value="TreeGrafter"/>
</dbReference>
<evidence type="ECO:0000256" key="9">
    <source>
        <dbReference type="ARBA" id="ARBA00047288"/>
    </source>
</evidence>
<dbReference type="Gene3D" id="3.20.20.390">
    <property type="entry name" value="FMN-linked oxidoreductases"/>
    <property type="match status" value="1"/>
</dbReference>
<dbReference type="AlphaFoldDB" id="A0A381NAG7"/>
<dbReference type="EMBL" id="UINC01000186">
    <property type="protein sequence ID" value="SUZ50728.1"/>
    <property type="molecule type" value="Genomic_DNA"/>
</dbReference>
<evidence type="ECO:0000256" key="7">
    <source>
        <dbReference type="ARBA" id="ARBA00023209"/>
    </source>
</evidence>
<dbReference type="GO" id="GO:0000287">
    <property type="term" value="F:magnesium ion binding"/>
    <property type="evidence" value="ECO:0007669"/>
    <property type="project" value="InterPro"/>
</dbReference>
<organism evidence="10">
    <name type="scientific">marine metagenome</name>
    <dbReference type="NCBI Taxonomy" id="408172"/>
    <lineage>
        <taxon>unclassified sequences</taxon>
        <taxon>metagenomes</taxon>
        <taxon>ecological metagenomes</taxon>
    </lineage>
</organism>
<keyword evidence="7" id="KW-0594">Phospholipid biosynthesis</keyword>
<reference evidence="10" key="1">
    <citation type="submission" date="2018-05" db="EMBL/GenBank/DDBJ databases">
        <authorList>
            <person name="Lanie J.A."/>
            <person name="Ng W.-L."/>
            <person name="Kazmierczak K.M."/>
            <person name="Andrzejewski T.M."/>
            <person name="Davidsen T.M."/>
            <person name="Wayne K.J."/>
            <person name="Tettelin H."/>
            <person name="Glass J.I."/>
            <person name="Rusch D."/>
            <person name="Podicherti R."/>
            <person name="Tsui H.-C.T."/>
            <person name="Winkler M.E."/>
        </authorList>
    </citation>
    <scope>NUCLEOTIDE SEQUENCE</scope>
</reference>
<dbReference type="PANTHER" id="PTHR21235:SF22">
    <property type="entry name" value="GERANYLGERANYLGLYCERYL PHOSPHATE SYNTHASE"/>
    <property type="match status" value="1"/>
</dbReference>
<dbReference type="GO" id="GO:0006650">
    <property type="term" value="P:glycerophospholipid metabolic process"/>
    <property type="evidence" value="ECO:0007669"/>
    <property type="project" value="InterPro"/>
</dbReference>
<dbReference type="HAMAP" id="MF_00112">
    <property type="entry name" value="GGGP_HepGP_synthase"/>
    <property type="match status" value="1"/>
</dbReference>
<evidence type="ECO:0000256" key="1">
    <source>
        <dbReference type="ARBA" id="ARBA00012676"/>
    </source>
</evidence>
<evidence type="ECO:0000256" key="8">
    <source>
        <dbReference type="ARBA" id="ARBA00023264"/>
    </source>
</evidence>
<gene>
    <name evidence="10" type="ORF">METZ01_LOCUS3582</name>
</gene>
<dbReference type="SUPFAM" id="SSF51395">
    <property type="entry name" value="FMN-linked oxidoreductases"/>
    <property type="match status" value="1"/>
</dbReference>
<dbReference type="PANTHER" id="PTHR21235">
    <property type="entry name" value="IMIDAZOLE GLYCEROL PHOSPHATE SYNTHASE SUBUNIT HISF/H IGP SYNTHASE SUBUNIT HISF/H"/>
    <property type="match status" value="1"/>
</dbReference>
<sequence>MKNIYQYLLETCERKGAGHIVLIDPDRKNDGSFETYVEIVNNSGADAIFIGGSLMMDGQFHERVAKIKALSNVPIIFFPGGANQLNEHYDAILFMSLLSGRNPQYLIGEQVVSAPIISDLKIETIPTGYLLLDGGGKSTVEFMSASHPIPLNRTDITEAHALAAQYLGMKLVYLEAGSGAQTPVPTETIQTLSEKVDIPLIVGGGIRTPEDAEKRVHSGASFIVTGTVLETSGSSSLMQELASAIHIKQRNKDDD</sequence>
<keyword evidence="5" id="KW-0460">Magnesium</keyword>
<dbReference type="InterPro" id="IPR050064">
    <property type="entry name" value="IGPS_HisA/HisF"/>
</dbReference>
<dbReference type="NCBIfam" id="TIGR01769">
    <property type="entry name" value="GGGP"/>
    <property type="match status" value="1"/>
</dbReference>
<keyword evidence="4" id="KW-0479">Metal-binding</keyword>
<evidence type="ECO:0000256" key="2">
    <source>
        <dbReference type="ARBA" id="ARBA00022516"/>
    </source>
</evidence>
<dbReference type="Pfam" id="PF01884">
    <property type="entry name" value="PcrB"/>
    <property type="match status" value="1"/>
</dbReference>
<dbReference type="CDD" id="cd02812">
    <property type="entry name" value="PcrB_like"/>
    <property type="match status" value="1"/>
</dbReference>
<dbReference type="NCBIfam" id="NF003198">
    <property type="entry name" value="PRK04169.1-2"/>
    <property type="match status" value="1"/>
</dbReference>
<evidence type="ECO:0000256" key="4">
    <source>
        <dbReference type="ARBA" id="ARBA00022723"/>
    </source>
</evidence>
<dbReference type="GO" id="GO:0005737">
    <property type="term" value="C:cytoplasm"/>
    <property type="evidence" value="ECO:0007669"/>
    <property type="project" value="InterPro"/>
</dbReference>
<evidence type="ECO:0000256" key="3">
    <source>
        <dbReference type="ARBA" id="ARBA00022679"/>
    </source>
</evidence>
<protein>
    <recommendedName>
        <fullName evidence="1">phosphoglycerol geranylgeranyltransferase</fullName>
        <ecNumber evidence="1">2.5.1.41</ecNumber>
    </recommendedName>
</protein>
<evidence type="ECO:0000256" key="5">
    <source>
        <dbReference type="ARBA" id="ARBA00022842"/>
    </source>
</evidence>
<dbReference type="NCBIfam" id="TIGR01768">
    <property type="entry name" value="GGGP-family"/>
    <property type="match status" value="1"/>
</dbReference>
<dbReference type="InterPro" id="IPR010946">
    <property type="entry name" value="GGGP_synth"/>
</dbReference>
<name>A0A381NAG7_9ZZZZ</name>
<dbReference type="EC" id="2.5.1.41" evidence="1"/>